<organism evidence="2 3">
    <name type="scientific">Alteromonas portus</name>
    <dbReference type="NCBI Taxonomy" id="2565549"/>
    <lineage>
        <taxon>Bacteria</taxon>
        <taxon>Pseudomonadati</taxon>
        <taxon>Pseudomonadota</taxon>
        <taxon>Gammaproteobacteria</taxon>
        <taxon>Alteromonadales</taxon>
        <taxon>Alteromonadaceae</taxon>
        <taxon>Alteromonas/Salinimonas group</taxon>
        <taxon>Alteromonas</taxon>
    </lineage>
</organism>
<evidence type="ECO:0000313" key="2">
    <source>
        <dbReference type="EMBL" id="TKB03005.1"/>
    </source>
</evidence>
<dbReference type="EMBL" id="SWCO01000006">
    <property type="protein sequence ID" value="TKB03005.1"/>
    <property type="molecule type" value="Genomic_DNA"/>
</dbReference>
<feature type="domain" description="PilZ" evidence="1">
    <location>
        <begin position="3"/>
        <end position="110"/>
    </location>
</feature>
<comment type="caution">
    <text evidence="2">The sequence shown here is derived from an EMBL/GenBank/DDBJ whole genome shotgun (WGS) entry which is preliminary data.</text>
</comment>
<name>A0A4U0ZGC6_9ALTE</name>
<accession>A0A4U0ZGC6</accession>
<evidence type="ECO:0000259" key="1">
    <source>
        <dbReference type="Pfam" id="PF07238"/>
    </source>
</evidence>
<dbReference type="RefSeq" id="WP_136782355.1">
    <property type="nucleotide sequence ID" value="NZ_SWCO01000006.1"/>
</dbReference>
<protein>
    <submittedName>
        <fullName evidence="2">PilZ domain-containing protein</fullName>
    </submittedName>
</protein>
<dbReference type="InterPro" id="IPR009875">
    <property type="entry name" value="PilZ_domain"/>
</dbReference>
<dbReference type="AlphaFoldDB" id="A0A4U0ZGC6"/>
<dbReference type="GO" id="GO:0035438">
    <property type="term" value="F:cyclic-di-GMP binding"/>
    <property type="evidence" value="ECO:0007669"/>
    <property type="project" value="InterPro"/>
</dbReference>
<gene>
    <name evidence="2" type="ORF">E5672_11485</name>
</gene>
<dbReference type="Proteomes" id="UP000305471">
    <property type="component" value="Unassembled WGS sequence"/>
</dbReference>
<dbReference type="Gene3D" id="2.40.10.220">
    <property type="entry name" value="predicted glycosyltransferase like domains"/>
    <property type="match status" value="1"/>
</dbReference>
<dbReference type="OrthoDB" id="5298508at2"/>
<sequence>MTDKRQFQRVPLNVNGKLAHNDNSIDVVVSDVSLQGIKLQATETALSNLPFDSHEPYVATFQANEDSPVITLSISQLYRHADSRQELVSLGCKVERMDVDSISALRRLILLNSDDASIEEKDLNALVNAVYQVPN</sequence>
<keyword evidence="3" id="KW-1185">Reference proteome</keyword>
<dbReference type="Pfam" id="PF07238">
    <property type="entry name" value="PilZ"/>
    <property type="match status" value="1"/>
</dbReference>
<reference evidence="2 3" key="1">
    <citation type="submission" date="2019-04" db="EMBL/GenBank/DDBJ databases">
        <title>Alteromonas portus sp. nov., an alginate lyase-excreting marine bacterium.</title>
        <authorList>
            <person name="Huang H."/>
            <person name="Mo K."/>
            <person name="Bao S."/>
        </authorList>
    </citation>
    <scope>NUCLEOTIDE SEQUENCE [LARGE SCALE GENOMIC DNA]</scope>
    <source>
        <strain evidence="2 3">HB161718</strain>
    </source>
</reference>
<evidence type="ECO:0000313" key="3">
    <source>
        <dbReference type="Proteomes" id="UP000305471"/>
    </source>
</evidence>
<dbReference type="SUPFAM" id="SSF141371">
    <property type="entry name" value="PilZ domain-like"/>
    <property type="match status" value="1"/>
</dbReference>
<proteinExistence type="predicted"/>